<reference evidence="6 7" key="1">
    <citation type="submission" date="2024-09" db="EMBL/GenBank/DDBJ databases">
        <authorList>
            <person name="Sun Q."/>
            <person name="Mori K."/>
        </authorList>
    </citation>
    <scope>NUCLEOTIDE SEQUENCE [LARGE SCALE GENOMIC DNA]</scope>
    <source>
        <strain evidence="6 7">TBRC 1432</strain>
    </source>
</reference>
<dbReference type="InterPro" id="IPR036188">
    <property type="entry name" value="FAD/NAD-bd_sf"/>
</dbReference>
<keyword evidence="7" id="KW-1185">Reference proteome</keyword>
<evidence type="ECO:0000259" key="5">
    <source>
        <dbReference type="Pfam" id="PF01494"/>
    </source>
</evidence>
<evidence type="ECO:0000313" key="7">
    <source>
        <dbReference type="Proteomes" id="UP001589810"/>
    </source>
</evidence>
<dbReference type="Pfam" id="PF13450">
    <property type="entry name" value="NAD_binding_8"/>
    <property type="match status" value="1"/>
</dbReference>
<keyword evidence="1" id="KW-0285">Flavoprotein</keyword>
<dbReference type="PANTHER" id="PTHR47178">
    <property type="entry name" value="MONOOXYGENASE, FAD-BINDING"/>
    <property type="match status" value="1"/>
</dbReference>
<dbReference type="Pfam" id="PF01494">
    <property type="entry name" value="FAD_binding_3"/>
    <property type="match status" value="1"/>
</dbReference>
<keyword evidence="3" id="KW-0560">Oxidoreductase</keyword>
<dbReference type="Gene3D" id="3.50.50.60">
    <property type="entry name" value="FAD/NAD(P)-binding domain"/>
    <property type="match status" value="1"/>
</dbReference>
<keyword evidence="2" id="KW-0274">FAD</keyword>
<name>A0ABV6MVW0_9PSEU</name>
<keyword evidence="4" id="KW-0503">Monooxygenase</keyword>
<sequence length="372" mass="40022">MKVVIIGAGLGGLALAQRLLDNGIDVQVYERDSAIEARFQGYRIGFGTEGLDALYGAVRPRLHPLLEAVSGRVERTGRAVDPQLNVLGEQERDNDEGRMYDRNVLRHLLIAGLGEHLRFDLKLDRYEELADGRVRAHFADGTAVDADVLVGADGAGSTVRRQLLPHIGIHDLPVYGAIGRTPIAGFEHLIPGWSTVVSAKDVQLMLGRMVFQRPPVEAAAELAPDVTLPDTPSYIRWVLLLPGAPKTLDLQPVLDLIEDWHPDLNALIAQADTANSGVSPIKEGDPIEPWPTRAVTLLGDAGHPAPPGGLGANLAMIDAELLADKLIAIRDGQQQKLAALADYERTMCENAAAGRAAAAQAFQNFAKLRAEA</sequence>
<dbReference type="EMBL" id="JBHLUD010000007">
    <property type="protein sequence ID" value="MFC0544464.1"/>
    <property type="molecule type" value="Genomic_DNA"/>
</dbReference>
<dbReference type="InterPro" id="IPR002938">
    <property type="entry name" value="FAD-bd"/>
</dbReference>
<accession>A0ABV6MVW0</accession>
<dbReference type="PRINTS" id="PR00420">
    <property type="entry name" value="RNGMNOXGNASE"/>
</dbReference>
<organism evidence="6 7">
    <name type="scientific">Kutzneria chonburiensis</name>
    <dbReference type="NCBI Taxonomy" id="1483604"/>
    <lineage>
        <taxon>Bacteria</taxon>
        <taxon>Bacillati</taxon>
        <taxon>Actinomycetota</taxon>
        <taxon>Actinomycetes</taxon>
        <taxon>Pseudonocardiales</taxon>
        <taxon>Pseudonocardiaceae</taxon>
        <taxon>Kutzneria</taxon>
    </lineage>
</organism>
<gene>
    <name evidence="6" type="ORF">ACFFH7_23360</name>
</gene>
<dbReference type="RefSeq" id="WP_273935953.1">
    <property type="nucleotide sequence ID" value="NZ_CP097263.1"/>
</dbReference>
<protein>
    <submittedName>
        <fullName evidence="6">FAD-dependent oxidoreductase</fullName>
    </submittedName>
</protein>
<evidence type="ECO:0000256" key="3">
    <source>
        <dbReference type="ARBA" id="ARBA00023002"/>
    </source>
</evidence>
<comment type="caution">
    <text evidence="6">The sequence shown here is derived from an EMBL/GenBank/DDBJ whole genome shotgun (WGS) entry which is preliminary data.</text>
</comment>
<evidence type="ECO:0000256" key="4">
    <source>
        <dbReference type="ARBA" id="ARBA00023033"/>
    </source>
</evidence>
<proteinExistence type="predicted"/>
<dbReference type="Proteomes" id="UP001589810">
    <property type="component" value="Unassembled WGS sequence"/>
</dbReference>
<evidence type="ECO:0000313" key="6">
    <source>
        <dbReference type="EMBL" id="MFC0544464.1"/>
    </source>
</evidence>
<evidence type="ECO:0000256" key="1">
    <source>
        <dbReference type="ARBA" id="ARBA00022630"/>
    </source>
</evidence>
<dbReference type="SUPFAM" id="SSF51905">
    <property type="entry name" value="FAD/NAD(P)-binding domain"/>
    <property type="match status" value="1"/>
</dbReference>
<feature type="domain" description="FAD-binding" evidence="5">
    <location>
        <begin position="294"/>
        <end position="344"/>
    </location>
</feature>
<evidence type="ECO:0000256" key="2">
    <source>
        <dbReference type="ARBA" id="ARBA00022827"/>
    </source>
</evidence>
<dbReference type="PANTHER" id="PTHR47178:SF5">
    <property type="entry name" value="FAD-BINDING DOMAIN-CONTAINING PROTEIN"/>
    <property type="match status" value="1"/>
</dbReference>